<sequence>MKRLIVVNDMSNLTSLKWSVKSQESYTRLVEQYRQLPSWQEKTLSYEIPGMEQTEFIKDNMRVSISYSSQGMQLLDLSLYK</sequence>
<evidence type="ECO:0000313" key="2">
    <source>
        <dbReference type="Proteomes" id="UP000678513"/>
    </source>
</evidence>
<dbReference type="EMBL" id="CP072384">
    <property type="protein sequence ID" value="QUC07333.1"/>
    <property type="molecule type" value="Genomic_DNA"/>
</dbReference>
<proteinExistence type="predicted"/>
<keyword evidence="2" id="KW-1185">Reference proteome</keyword>
<evidence type="ECO:0000313" key="1">
    <source>
        <dbReference type="EMBL" id="QUC07333.1"/>
    </source>
</evidence>
<gene>
    <name evidence="1" type="ORF">J5A65_10340</name>
</gene>
<name>A0ABX7Y3I8_9ACTN</name>
<organism evidence="1 2">
    <name type="scientific">Arachnia rubra</name>
    <dbReference type="NCBI Taxonomy" id="1547448"/>
    <lineage>
        <taxon>Bacteria</taxon>
        <taxon>Bacillati</taxon>
        <taxon>Actinomycetota</taxon>
        <taxon>Actinomycetes</taxon>
        <taxon>Propionibacteriales</taxon>
        <taxon>Propionibacteriaceae</taxon>
        <taxon>Arachnia</taxon>
    </lineage>
</organism>
<dbReference type="Proteomes" id="UP000678513">
    <property type="component" value="Chromosome"/>
</dbReference>
<reference evidence="1 2" key="1">
    <citation type="submission" date="2021-03" db="EMBL/GenBank/DDBJ databases">
        <title>Human Oral Microbial Genomes.</title>
        <authorList>
            <person name="Johnston C.D."/>
            <person name="Chen T."/>
            <person name="Dewhirst F.E."/>
        </authorList>
    </citation>
    <scope>NUCLEOTIDE SEQUENCE [LARGE SCALE GENOMIC DNA]</scope>
    <source>
        <strain evidence="1 2">DSMZ 100122</strain>
    </source>
</reference>
<protein>
    <submittedName>
        <fullName evidence="1">Uncharacterized protein</fullName>
    </submittedName>
</protein>
<dbReference type="RefSeq" id="WP_212321730.1">
    <property type="nucleotide sequence ID" value="NZ_AP024463.1"/>
</dbReference>
<accession>A0ABX7Y3I8</accession>